<name>A0A7R9GL66_9CRUS</name>
<evidence type="ECO:0000313" key="2">
    <source>
        <dbReference type="Proteomes" id="UP000678499"/>
    </source>
</evidence>
<dbReference type="EMBL" id="OA896567">
    <property type="protein sequence ID" value="CAD7285421.1"/>
    <property type="molecule type" value="Genomic_DNA"/>
</dbReference>
<dbReference type="Proteomes" id="UP000678499">
    <property type="component" value="Unassembled WGS sequence"/>
</dbReference>
<accession>A0A7R9GL66</accession>
<evidence type="ECO:0000313" key="1">
    <source>
        <dbReference type="EMBL" id="CAD7285421.1"/>
    </source>
</evidence>
<reference evidence="1" key="1">
    <citation type="submission" date="2020-11" db="EMBL/GenBank/DDBJ databases">
        <authorList>
            <person name="Tran Van P."/>
        </authorList>
    </citation>
    <scope>NUCLEOTIDE SEQUENCE</scope>
</reference>
<feature type="non-terminal residue" evidence="1">
    <location>
        <position position="1"/>
    </location>
</feature>
<proteinExistence type="predicted"/>
<dbReference type="EMBL" id="CAJPEX010014530">
    <property type="protein sequence ID" value="CAG0925573.1"/>
    <property type="molecule type" value="Genomic_DNA"/>
</dbReference>
<protein>
    <submittedName>
        <fullName evidence="1">Uncharacterized protein</fullName>
    </submittedName>
</protein>
<dbReference type="AlphaFoldDB" id="A0A7R9GL66"/>
<keyword evidence="2" id="KW-1185">Reference proteome</keyword>
<sequence length="147" mass="16825">MSVIKSAAEKRARKSLAQFVMATCGSRPFLVLQILFHLFLSMRGATATRFFAERQEMRQNGQEGTTSTTLNPDSAPEIRPAIIKGIEVTNRKGFEHTARIQVKTSKLRWITDQFEIRPHICYLRRITNDARLTLDEIAREVLEEPHA</sequence>
<organism evidence="1">
    <name type="scientific">Notodromas monacha</name>
    <dbReference type="NCBI Taxonomy" id="399045"/>
    <lineage>
        <taxon>Eukaryota</taxon>
        <taxon>Metazoa</taxon>
        <taxon>Ecdysozoa</taxon>
        <taxon>Arthropoda</taxon>
        <taxon>Crustacea</taxon>
        <taxon>Oligostraca</taxon>
        <taxon>Ostracoda</taxon>
        <taxon>Podocopa</taxon>
        <taxon>Podocopida</taxon>
        <taxon>Cypridocopina</taxon>
        <taxon>Cypridoidea</taxon>
        <taxon>Cyprididae</taxon>
        <taxon>Notodromas</taxon>
    </lineage>
</organism>
<gene>
    <name evidence="1" type="ORF">NMOB1V02_LOCUS13023</name>
</gene>